<protein>
    <submittedName>
        <fullName evidence="2">Uncharacterized protein</fullName>
    </submittedName>
</protein>
<accession>A0AAE0YP34</accession>
<dbReference type="EMBL" id="JAWDGP010005718">
    <property type="protein sequence ID" value="KAK3753130.1"/>
    <property type="molecule type" value="Genomic_DNA"/>
</dbReference>
<keyword evidence="3" id="KW-1185">Reference proteome</keyword>
<dbReference type="AlphaFoldDB" id="A0AAE0YP34"/>
<name>A0AAE0YP34_9GAST</name>
<proteinExistence type="predicted"/>
<comment type="caution">
    <text evidence="2">The sequence shown here is derived from an EMBL/GenBank/DDBJ whole genome shotgun (WGS) entry which is preliminary data.</text>
</comment>
<feature type="region of interest" description="Disordered" evidence="1">
    <location>
        <begin position="1"/>
        <end position="25"/>
    </location>
</feature>
<gene>
    <name evidence="2" type="ORF">RRG08_024408</name>
</gene>
<sequence>MGQQYVELPKRHSGGKGNGKGGCPKNQIEVGSKRVNLTFAIPVLISFVTTATLLPSQQITNRRYKHINYESNTSTSTNITYLLALTALDRLLDLRAKGINNIIH</sequence>
<organism evidence="2 3">
    <name type="scientific">Elysia crispata</name>
    <name type="common">lettuce slug</name>
    <dbReference type="NCBI Taxonomy" id="231223"/>
    <lineage>
        <taxon>Eukaryota</taxon>
        <taxon>Metazoa</taxon>
        <taxon>Spiralia</taxon>
        <taxon>Lophotrochozoa</taxon>
        <taxon>Mollusca</taxon>
        <taxon>Gastropoda</taxon>
        <taxon>Heterobranchia</taxon>
        <taxon>Euthyneura</taxon>
        <taxon>Panpulmonata</taxon>
        <taxon>Sacoglossa</taxon>
        <taxon>Placobranchoidea</taxon>
        <taxon>Plakobranchidae</taxon>
        <taxon>Elysia</taxon>
    </lineage>
</organism>
<dbReference type="Proteomes" id="UP001283361">
    <property type="component" value="Unassembled WGS sequence"/>
</dbReference>
<reference evidence="2" key="1">
    <citation type="journal article" date="2023" name="G3 (Bethesda)">
        <title>A reference genome for the long-term kleptoplast-retaining sea slug Elysia crispata morphotype clarki.</title>
        <authorList>
            <person name="Eastman K.E."/>
            <person name="Pendleton A.L."/>
            <person name="Shaikh M.A."/>
            <person name="Suttiyut T."/>
            <person name="Ogas R."/>
            <person name="Tomko P."/>
            <person name="Gavelis G."/>
            <person name="Widhalm J.R."/>
            <person name="Wisecaver J.H."/>
        </authorList>
    </citation>
    <scope>NUCLEOTIDE SEQUENCE</scope>
    <source>
        <strain evidence="2">ECLA1</strain>
    </source>
</reference>
<evidence type="ECO:0000313" key="2">
    <source>
        <dbReference type="EMBL" id="KAK3753130.1"/>
    </source>
</evidence>
<evidence type="ECO:0000313" key="3">
    <source>
        <dbReference type="Proteomes" id="UP001283361"/>
    </source>
</evidence>
<evidence type="ECO:0000256" key="1">
    <source>
        <dbReference type="SAM" id="MobiDB-lite"/>
    </source>
</evidence>